<keyword evidence="2" id="KW-1133">Transmembrane helix</keyword>
<evidence type="ECO:0000256" key="1">
    <source>
        <dbReference type="SAM" id="MobiDB-lite"/>
    </source>
</evidence>
<sequence>MNEGPSAPPGWYPAGEGERYWDGRAWTPHTRPPMAPPVAATDAHGLPHSTANAPGGRVAWPPPTRSPGPPGMVVAPVYYAQVAPKSPALSVLASFFLPGLGSMINGDVAKGIGILIGYFVSWILVIVLVGIVGVFGFWVWGMVDAAEGARRWNARHGIIS</sequence>
<gene>
    <name evidence="4" type="ORF">GCM10022399_21610</name>
</gene>
<keyword evidence="2" id="KW-0472">Membrane</keyword>
<evidence type="ECO:0000313" key="5">
    <source>
        <dbReference type="Proteomes" id="UP001501468"/>
    </source>
</evidence>
<keyword evidence="5" id="KW-1185">Reference proteome</keyword>
<accession>A0ABP7DJT9</accession>
<keyword evidence="2" id="KW-0812">Transmembrane</keyword>
<evidence type="ECO:0000256" key="2">
    <source>
        <dbReference type="SAM" id="Phobius"/>
    </source>
</evidence>
<evidence type="ECO:0000313" key="4">
    <source>
        <dbReference type="EMBL" id="GAA3704711.1"/>
    </source>
</evidence>
<protein>
    <recommendedName>
        <fullName evidence="3">DUF2510 domain-containing protein</fullName>
    </recommendedName>
</protein>
<dbReference type="InterPro" id="IPR018929">
    <property type="entry name" value="DUF2510"/>
</dbReference>
<dbReference type="Proteomes" id="UP001501468">
    <property type="component" value="Unassembled WGS sequence"/>
</dbReference>
<evidence type="ECO:0000259" key="3">
    <source>
        <dbReference type="Pfam" id="PF10708"/>
    </source>
</evidence>
<dbReference type="RefSeq" id="WP_344945688.1">
    <property type="nucleotide sequence ID" value="NZ_BAABDC010000003.1"/>
</dbReference>
<proteinExistence type="predicted"/>
<comment type="caution">
    <text evidence="4">The sequence shown here is derived from an EMBL/GenBank/DDBJ whole genome shotgun (WGS) entry which is preliminary data.</text>
</comment>
<dbReference type="EMBL" id="BAABDC010000003">
    <property type="protein sequence ID" value="GAA3704711.1"/>
    <property type="molecule type" value="Genomic_DNA"/>
</dbReference>
<feature type="domain" description="DUF2510" evidence="3">
    <location>
        <begin position="9"/>
        <end position="38"/>
    </location>
</feature>
<dbReference type="Pfam" id="PF10708">
    <property type="entry name" value="DUF2510"/>
    <property type="match status" value="1"/>
</dbReference>
<feature type="region of interest" description="Disordered" evidence="1">
    <location>
        <begin position="24"/>
        <end position="64"/>
    </location>
</feature>
<feature type="transmembrane region" description="Helical" evidence="2">
    <location>
        <begin position="116"/>
        <end position="140"/>
    </location>
</feature>
<organism evidence="4 5">
    <name type="scientific">Terrabacter ginsenosidimutans</name>
    <dbReference type="NCBI Taxonomy" id="490575"/>
    <lineage>
        <taxon>Bacteria</taxon>
        <taxon>Bacillati</taxon>
        <taxon>Actinomycetota</taxon>
        <taxon>Actinomycetes</taxon>
        <taxon>Micrococcales</taxon>
        <taxon>Intrasporangiaceae</taxon>
        <taxon>Terrabacter</taxon>
    </lineage>
</organism>
<name>A0ABP7DJT9_9MICO</name>
<reference evidence="5" key="1">
    <citation type="journal article" date="2019" name="Int. J. Syst. Evol. Microbiol.">
        <title>The Global Catalogue of Microorganisms (GCM) 10K type strain sequencing project: providing services to taxonomists for standard genome sequencing and annotation.</title>
        <authorList>
            <consortium name="The Broad Institute Genomics Platform"/>
            <consortium name="The Broad Institute Genome Sequencing Center for Infectious Disease"/>
            <person name="Wu L."/>
            <person name="Ma J."/>
        </authorList>
    </citation>
    <scope>NUCLEOTIDE SEQUENCE [LARGE SCALE GENOMIC DNA]</scope>
    <source>
        <strain evidence="5">JCM 17125</strain>
    </source>
</reference>